<organism evidence="5 6">
    <name type="scientific">Phyllosticta citriasiana</name>
    <dbReference type="NCBI Taxonomy" id="595635"/>
    <lineage>
        <taxon>Eukaryota</taxon>
        <taxon>Fungi</taxon>
        <taxon>Dikarya</taxon>
        <taxon>Ascomycota</taxon>
        <taxon>Pezizomycotina</taxon>
        <taxon>Dothideomycetes</taxon>
        <taxon>Dothideomycetes incertae sedis</taxon>
        <taxon>Botryosphaeriales</taxon>
        <taxon>Phyllostictaceae</taxon>
        <taxon>Phyllosticta</taxon>
    </lineage>
</organism>
<dbReference type="Gene3D" id="1.25.40.20">
    <property type="entry name" value="Ankyrin repeat-containing domain"/>
    <property type="match status" value="1"/>
</dbReference>
<dbReference type="PROSITE" id="PS50297">
    <property type="entry name" value="ANK_REP_REGION"/>
    <property type="match status" value="2"/>
</dbReference>
<feature type="repeat" description="ANK" evidence="3">
    <location>
        <begin position="58"/>
        <end position="79"/>
    </location>
</feature>
<dbReference type="EMBL" id="JBBPHU010000014">
    <property type="protein sequence ID" value="KAK7510436.1"/>
    <property type="molecule type" value="Genomic_DNA"/>
</dbReference>
<keyword evidence="2 3" id="KW-0040">ANK repeat</keyword>
<feature type="compositionally biased region" description="Basic and acidic residues" evidence="4">
    <location>
        <begin position="169"/>
        <end position="178"/>
    </location>
</feature>
<keyword evidence="1" id="KW-0677">Repeat</keyword>
<evidence type="ECO:0000313" key="6">
    <source>
        <dbReference type="Proteomes" id="UP001363622"/>
    </source>
</evidence>
<dbReference type="InterPro" id="IPR036770">
    <property type="entry name" value="Ankyrin_rpt-contain_sf"/>
</dbReference>
<comment type="caution">
    <text evidence="5">The sequence shown here is derived from an EMBL/GenBank/DDBJ whole genome shotgun (WGS) entry which is preliminary data.</text>
</comment>
<dbReference type="SUPFAM" id="SSF48403">
    <property type="entry name" value="Ankyrin repeat"/>
    <property type="match status" value="1"/>
</dbReference>
<proteinExistence type="predicted"/>
<dbReference type="PROSITE" id="PS50088">
    <property type="entry name" value="ANK_REPEAT"/>
    <property type="match status" value="2"/>
</dbReference>
<dbReference type="SMART" id="SM00248">
    <property type="entry name" value="ANK"/>
    <property type="match status" value="3"/>
</dbReference>
<gene>
    <name evidence="5" type="ORF">IWZ03DRAFT_78012</name>
</gene>
<evidence type="ECO:0000256" key="3">
    <source>
        <dbReference type="PROSITE-ProRule" id="PRU00023"/>
    </source>
</evidence>
<accession>A0ABR1KAD0</accession>
<sequence length="221" mass="23187">MAAAPLKLHDDEIDELLYLARANETDDLPLCLAEVQKLPQYEGVSAADILCAAVDAHSGNSVLHYAAANGHSDVIKKILTSAYAASPDAYKPFVNLRNSSGNTALHWAALNGHLDAVKLLVSLGADAAVLNAAGHDAVYEAEQNDKNDVVSWLLVEGGALDTVVGALKEQEAAEGNKEDDGEEAEMKMTMGDTSDGGETGVEKGVESLKVDDSAKGKERAT</sequence>
<evidence type="ECO:0000313" key="5">
    <source>
        <dbReference type="EMBL" id="KAK7510436.1"/>
    </source>
</evidence>
<dbReference type="Pfam" id="PF12796">
    <property type="entry name" value="Ank_2"/>
    <property type="match status" value="1"/>
</dbReference>
<dbReference type="PANTHER" id="PTHR24171">
    <property type="entry name" value="ANKYRIN REPEAT DOMAIN-CONTAINING PROTEIN 39-RELATED"/>
    <property type="match status" value="1"/>
</dbReference>
<reference evidence="5 6" key="1">
    <citation type="submission" date="2024-04" db="EMBL/GenBank/DDBJ databases">
        <title>Phyllosticta paracitricarpa is synonymous to the EU quarantine fungus P. citricarpa based on phylogenomic analyses.</title>
        <authorList>
            <consortium name="Lawrence Berkeley National Laboratory"/>
            <person name="Van Ingen-Buijs V.A."/>
            <person name="Van Westerhoven A.C."/>
            <person name="Haridas S."/>
            <person name="Skiadas P."/>
            <person name="Martin F."/>
            <person name="Groenewald J.Z."/>
            <person name="Crous P.W."/>
            <person name="Seidl M.F."/>
        </authorList>
    </citation>
    <scope>NUCLEOTIDE SEQUENCE [LARGE SCALE GENOMIC DNA]</scope>
    <source>
        <strain evidence="5 6">CBS 123371</strain>
    </source>
</reference>
<feature type="region of interest" description="Disordered" evidence="4">
    <location>
        <begin position="169"/>
        <end position="221"/>
    </location>
</feature>
<protein>
    <submittedName>
        <fullName evidence="5">Ankyrin repeat-containing domain protein</fullName>
    </submittedName>
</protein>
<dbReference type="Proteomes" id="UP001363622">
    <property type="component" value="Unassembled WGS sequence"/>
</dbReference>
<name>A0ABR1KAD0_9PEZI</name>
<evidence type="ECO:0000256" key="2">
    <source>
        <dbReference type="ARBA" id="ARBA00023043"/>
    </source>
</evidence>
<dbReference type="PANTHER" id="PTHR24171:SF8">
    <property type="entry name" value="BRCA1-ASSOCIATED RING DOMAIN PROTEIN 1"/>
    <property type="match status" value="1"/>
</dbReference>
<dbReference type="PRINTS" id="PR01415">
    <property type="entry name" value="ANKYRIN"/>
</dbReference>
<evidence type="ECO:0000256" key="4">
    <source>
        <dbReference type="SAM" id="MobiDB-lite"/>
    </source>
</evidence>
<evidence type="ECO:0000256" key="1">
    <source>
        <dbReference type="ARBA" id="ARBA00022737"/>
    </source>
</evidence>
<keyword evidence="6" id="KW-1185">Reference proteome</keyword>
<feature type="repeat" description="ANK" evidence="3">
    <location>
        <begin position="100"/>
        <end position="132"/>
    </location>
</feature>
<dbReference type="InterPro" id="IPR002110">
    <property type="entry name" value="Ankyrin_rpt"/>
</dbReference>
<feature type="compositionally biased region" description="Basic and acidic residues" evidence="4">
    <location>
        <begin position="200"/>
        <end position="221"/>
    </location>
</feature>